<evidence type="ECO:0000313" key="3">
    <source>
        <dbReference type="EMBL" id="EEF33893.1"/>
    </source>
</evidence>
<name>B9SR57_RICCO</name>
<evidence type="ECO:0000313" key="4">
    <source>
        <dbReference type="Proteomes" id="UP000008311"/>
    </source>
</evidence>
<dbReference type="EMBL" id="EQ974094">
    <property type="protein sequence ID" value="EEF33893.1"/>
    <property type="molecule type" value="Genomic_DNA"/>
</dbReference>
<reference evidence="4" key="1">
    <citation type="journal article" date="2010" name="Nat. Biotechnol.">
        <title>Draft genome sequence of the oilseed species Ricinus communis.</title>
        <authorList>
            <person name="Chan A.P."/>
            <person name="Crabtree J."/>
            <person name="Zhao Q."/>
            <person name="Lorenzi H."/>
            <person name="Orvis J."/>
            <person name="Puiu D."/>
            <person name="Melake-Berhan A."/>
            <person name="Jones K.M."/>
            <person name="Redman J."/>
            <person name="Chen G."/>
            <person name="Cahoon E.B."/>
            <person name="Gedil M."/>
            <person name="Stanke M."/>
            <person name="Haas B.J."/>
            <person name="Wortman J.R."/>
            <person name="Fraser-Liggett C.M."/>
            <person name="Ravel J."/>
            <person name="Rabinowicz P.D."/>
        </authorList>
    </citation>
    <scope>NUCLEOTIDE SEQUENCE [LARGE SCALE GENOMIC DNA]</scope>
    <source>
        <strain evidence="4">cv. Hale</strain>
    </source>
</reference>
<organism evidence="3 4">
    <name type="scientific">Ricinus communis</name>
    <name type="common">Castor bean</name>
    <dbReference type="NCBI Taxonomy" id="3988"/>
    <lineage>
        <taxon>Eukaryota</taxon>
        <taxon>Viridiplantae</taxon>
        <taxon>Streptophyta</taxon>
        <taxon>Embryophyta</taxon>
        <taxon>Tracheophyta</taxon>
        <taxon>Spermatophyta</taxon>
        <taxon>Magnoliopsida</taxon>
        <taxon>eudicotyledons</taxon>
        <taxon>Gunneridae</taxon>
        <taxon>Pentapetalae</taxon>
        <taxon>rosids</taxon>
        <taxon>fabids</taxon>
        <taxon>Malpighiales</taxon>
        <taxon>Euphorbiaceae</taxon>
        <taxon>Acalyphoideae</taxon>
        <taxon>Acalypheae</taxon>
        <taxon>Ricinus</taxon>
    </lineage>
</organism>
<sequence>MKLRRFFCVLIGLYILELFVVAGAGQDDYISAIGDPGMKRDDLRVAIEAWNQCNEVNKEIPGMGSPRMADCFDIDHSTFPRTWKTMHIIHRFSLKIDTYINFSKVSSEFRYFYLLVQDDPRPWQFWMIMLKSGNMDTTAAICPENGKKSVPFPPEPRFPCFGEGCMNMPLIDHEYTHVEGQNNSTLKGSFHGTWDLNANDNGTSSFNVTWVKEIGKGSWVFHHFLQTSSNYPWLMLYLRSDATSGFSGGYHYQTRGMSKIVPKSPDFKVRFRLEVKQGGGNHSQFYLMDMGGCWKNNGKPCDGDVTTDVTRYSEMIINPETEAWCKPNDLKLCPPYHTFPNGTKVHRTDRDNYPYDAYHLWCAPGNAMFLEQPYSACDAYSNPQPQEILQILPHPAWGEYGYPTNKGQGWVGDPRSWELDVGRLSQSLYFYQVHT</sequence>
<feature type="domain" description="DUF7705" evidence="2">
    <location>
        <begin position="30"/>
        <end position="432"/>
    </location>
</feature>
<dbReference type="STRING" id="3988.B9SR57"/>
<proteinExistence type="predicted"/>
<accession>B9SR57</accession>
<protein>
    <recommendedName>
        <fullName evidence="2">DUF7705 domain-containing protein</fullName>
    </recommendedName>
</protein>
<dbReference type="InParanoid" id="B9SR57"/>
<dbReference type="Proteomes" id="UP000008311">
    <property type="component" value="Unassembled WGS sequence"/>
</dbReference>
<dbReference type="InterPro" id="IPR056122">
    <property type="entry name" value="DUF7705"/>
</dbReference>
<gene>
    <name evidence="3" type="ORF">RCOM_1181840</name>
</gene>
<dbReference type="PANTHER" id="PTHR33916">
    <property type="entry name" value="EXPANSIN-LIKE EG45 DOMAIN-CONTAINING PROTEIN"/>
    <property type="match status" value="1"/>
</dbReference>
<dbReference type="PANTHER" id="PTHR33916:SF7">
    <property type="entry name" value="NEPROSIN DOMAIN-CONTAINING PROTEIN"/>
    <property type="match status" value="1"/>
</dbReference>
<keyword evidence="4" id="KW-1185">Reference proteome</keyword>
<evidence type="ECO:0000256" key="1">
    <source>
        <dbReference type="SAM" id="SignalP"/>
    </source>
</evidence>
<dbReference type="Pfam" id="PF24804">
    <property type="entry name" value="DUF7705"/>
    <property type="match status" value="1"/>
</dbReference>
<dbReference type="eggNOG" id="ENOG502QRBU">
    <property type="taxonomic scope" value="Eukaryota"/>
</dbReference>
<feature type="signal peptide" evidence="1">
    <location>
        <begin position="1"/>
        <end position="24"/>
    </location>
</feature>
<dbReference type="AlphaFoldDB" id="B9SR57"/>
<feature type="chain" id="PRO_5002892003" description="DUF7705 domain-containing protein" evidence="1">
    <location>
        <begin position="25"/>
        <end position="435"/>
    </location>
</feature>
<keyword evidence="1" id="KW-0732">Signal</keyword>
<evidence type="ECO:0000259" key="2">
    <source>
        <dbReference type="Pfam" id="PF24804"/>
    </source>
</evidence>